<dbReference type="Gene3D" id="1.25.40.420">
    <property type="match status" value="1"/>
</dbReference>
<proteinExistence type="predicted"/>
<keyword evidence="1" id="KW-0808">Transferase</keyword>
<keyword evidence="1" id="KW-0418">Kinase</keyword>
<organism evidence="1 2">
    <name type="scientific">Rhizophagus clarus</name>
    <dbReference type="NCBI Taxonomy" id="94130"/>
    <lineage>
        <taxon>Eukaryota</taxon>
        <taxon>Fungi</taxon>
        <taxon>Fungi incertae sedis</taxon>
        <taxon>Mucoromycota</taxon>
        <taxon>Glomeromycotina</taxon>
        <taxon>Glomeromycetes</taxon>
        <taxon>Glomerales</taxon>
        <taxon>Glomeraceae</taxon>
        <taxon>Rhizophagus</taxon>
    </lineage>
</organism>
<dbReference type="SMART" id="SM00671">
    <property type="entry name" value="SEL1"/>
    <property type="match status" value="6"/>
</dbReference>
<dbReference type="SUPFAM" id="SSF81901">
    <property type="entry name" value="HCP-like"/>
    <property type="match status" value="2"/>
</dbReference>
<dbReference type="InterPro" id="IPR006597">
    <property type="entry name" value="Sel1-like"/>
</dbReference>
<dbReference type="Pfam" id="PF08238">
    <property type="entry name" value="Sel1"/>
    <property type="match status" value="6"/>
</dbReference>
<dbReference type="InterPro" id="IPR011990">
    <property type="entry name" value="TPR-like_helical_dom_sf"/>
</dbReference>
<dbReference type="AlphaFoldDB" id="A0A8H3R808"/>
<reference evidence="1" key="1">
    <citation type="submission" date="2019-10" db="EMBL/GenBank/DDBJ databases">
        <title>Conservation and host-specific expression of non-tandemly repeated heterogenous ribosome RNA gene in arbuscular mycorrhizal fungi.</title>
        <authorList>
            <person name="Maeda T."/>
            <person name="Kobayashi Y."/>
            <person name="Nakagawa T."/>
            <person name="Ezawa T."/>
            <person name="Yamaguchi K."/>
            <person name="Bino T."/>
            <person name="Nishimoto Y."/>
            <person name="Shigenobu S."/>
            <person name="Kawaguchi M."/>
        </authorList>
    </citation>
    <scope>NUCLEOTIDE SEQUENCE</scope>
    <source>
        <strain evidence="1">HR1</strain>
    </source>
</reference>
<dbReference type="GO" id="GO:0016301">
    <property type="term" value="F:kinase activity"/>
    <property type="evidence" value="ECO:0007669"/>
    <property type="project" value="UniProtKB-KW"/>
</dbReference>
<evidence type="ECO:0000313" key="2">
    <source>
        <dbReference type="Proteomes" id="UP000615446"/>
    </source>
</evidence>
<protein>
    <submittedName>
        <fullName evidence="1">Kinase-like domain-containing protein</fullName>
    </submittedName>
</protein>
<sequence>MEQNFNLIYQTCFENNSYSKLQNFCTELIFKEPGKIFNSIDFISLSEKHFISLIQHDNFQKNVIQVWEQVLKWGTAQNPELPSDPSSYSKDDFNTLRNTLQQLIPFIKFFNLSHKEFVDKVYPYKKLLPKDLRENLTRHFINQSNNTGTNTTNKIDSMGKFKNLSIGKDYNIMVNEINDFIYKSVNEVLGYRLVRQKVTKCFSDNDIKAQEIYNWLLKNQISPNSIFLLGYFNFHGIVTSLNVEKAFNLFIDASEKNHTLAQFFVGKCYKYGYGTIKNEELTFKYHEKAANKNYTMAQLEIGYSYRDGIGIKKDFTKAFYWYEKAAKNGSIQALFNLGDCYKNGNGVKKNYNKAFELYKQSAVRGDPDGIRMLGFCYNNGIGTKIDKLKAFKLYQNAANLGDETAQYNLALMYEKGDGIMKDMDKAIYWYNKSANKGYEEARNNLERFQINNL</sequence>
<evidence type="ECO:0000313" key="1">
    <source>
        <dbReference type="EMBL" id="GET03235.1"/>
    </source>
</evidence>
<comment type="caution">
    <text evidence="1">The sequence shown here is derived from an EMBL/GenBank/DDBJ whole genome shotgun (WGS) entry which is preliminary data.</text>
</comment>
<dbReference type="PANTHER" id="PTHR43628">
    <property type="entry name" value="ACTIVATOR OF C KINASE PROTEIN 1-RELATED"/>
    <property type="match status" value="1"/>
</dbReference>
<accession>A0A8H3R808</accession>
<dbReference type="Proteomes" id="UP000615446">
    <property type="component" value="Unassembled WGS sequence"/>
</dbReference>
<dbReference type="OrthoDB" id="2384430at2759"/>
<name>A0A8H3R808_9GLOM</name>
<gene>
    <name evidence="1" type="ORF">RCL2_002958200</name>
</gene>
<dbReference type="Gene3D" id="1.25.40.10">
    <property type="entry name" value="Tetratricopeptide repeat domain"/>
    <property type="match status" value="2"/>
</dbReference>
<dbReference type="PANTHER" id="PTHR43628:SF1">
    <property type="entry name" value="CHITIN SYNTHASE REGULATORY FACTOR 2-RELATED"/>
    <property type="match status" value="1"/>
</dbReference>
<dbReference type="EMBL" id="BLAL01000319">
    <property type="protein sequence ID" value="GET03235.1"/>
    <property type="molecule type" value="Genomic_DNA"/>
</dbReference>
<dbReference type="InterPro" id="IPR052945">
    <property type="entry name" value="Mitotic_Regulator"/>
</dbReference>